<sequence length="36" mass="3692">VVAVPGYAGSFGAHGQSQKKVGVPTQVPGLQRRTTI</sequence>
<gene>
    <name evidence="2" type="ORF">S03H2_61909</name>
</gene>
<accession>X1IXI8</accession>
<proteinExistence type="predicted"/>
<feature type="region of interest" description="Disordered" evidence="1">
    <location>
        <begin position="1"/>
        <end position="36"/>
    </location>
</feature>
<name>X1IXI8_9ZZZZ</name>
<protein>
    <submittedName>
        <fullName evidence="2">Uncharacterized protein</fullName>
    </submittedName>
</protein>
<feature type="non-terminal residue" evidence="2">
    <location>
        <position position="1"/>
    </location>
</feature>
<comment type="caution">
    <text evidence="2">The sequence shown here is derived from an EMBL/GenBank/DDBJ whole genome shotgun (WGS) entry which is preliminary data.</text>
</comment>
<dbReference type="AlphaFoldDB" id="X1IXI8"/>
<evidence type="ECO:0000256" key="1">
    <source>
        <dbReference type="SAM" id="MobiDB-lite"/>
    </source>
</evidence>
<organism evidence="2">
    <name type="scientific">marine sediment metagenome</name>
    <dbReference type="NCBI Taxonomy" id="412755"/>
    <lineage>
        <taxon>unclassified sequences</taxon>
        <taxon>metagenomes</taxon>
        <taxon>ecological metagenomes</taxon>
    </lineage>
</organism>
<reference evidence="2" key="1">
    <citation type="journal article" date="2014" name="Front. Microbiol.">
        <title>High frequency of phylogenetically diverse reductive dehalogenase-homologous genes in deep subseafloor sedimentary metagenomes.</title>
        <authorList>
            <person name="Kawai M."/>
            <person name="Futagami T."/>
            <person name="Toyoda A."/>
            <person name="Takaki Y."/>
            <person name="Nishi S."/>
            <person name="Hori S."/>
            <person name="Arai W."/>
            <person name="Tsubouchi T."/>
            <person name="Morono Y."/>
            <person name="Uchiyama I."/>
            <person name="Ito T."/>
            <person name="Fujiyama A."/>
            <person name="Inagaki F."/>
            <person name="Takami H."/>
        </authorList>
    </citation>
    <scope>NUCLEOTIDE SEQUENCE</scope>
    <source>
        <strain evidence="2">Expedition CK06-06</strain>
    </source>
</reference>
<evidence type="ECO:0000313" key="2">
    <source>
        <dbReference type="EMBL" id="GAH87171.1"/>
    </source>
</evidence>
<dbReference type="EMBL" id="BARU01040000">
    <property type="protein sequence ID" value="GAH87171.1"/>
    <property type="molecule type" value="Genomic_DNA"/>
</dbReference>